<proteinExistence type="inferred from homology"/>
<feature type="region of interest" description="Disordered" evidence="13">
    <location>
        <begin position="517"/>
        <end position="573"/>
    </location>
</feature>
<feature type="transmembrane region" description="Helical" evidence="14">
    <location>
        <begin position="47"/>
        <end position="65"/>
    </location>
</feature>
<evidence type="ECO:0000256" key="5">
    <source>
        <dbReference type="ARBA" id="ARBA00011882"/>
    </source>
</evidence>
<dbReference type="GO" id="GO:0050421">
    <property type="term" value="F:nitrite reductase (NO-forming) activity"/>
    <property type="evidence" value="ECO:0007669"/>
    <property type="project" value="UniProtKB-EC"/>
</dbReference>
<keyword evidence="9" id="KW-0560">Oxidoreductase</keyword>
<dbReference type="HOGENOM" id="CLU_012480_0_0_11"/>
<feature type="compositionally biased region" description="Polar residues" evidence="13">
    <location>
        <begin position="711"/>
        <end position="720"/>
    </location>
</feature>
<feature type="transmembrane region" description="Helical" evidence="14">
    <location>
        <begin position="149"/>
        <end position="167"/>
    </location>
</feature>
<dbReference type="Proteomes" id="UP000004946">
    <property type="component" value="Chromosome"/>
</dbReference>
<feature type="binding site" description="type 1 copper site" evidence="12">
    <location>
        <position position="774"/>
    </location>
    <ligand>
        <name>Cu cation</name>
        <dbReference type="ChEBI" id="CHEBI:23378"/>
        <label>1</label>
    </ligand>
</feature>
<dbReference type="CDD" id="cd11020">
    <property type="entry name" value="CuRO_1_CuNIR"/>
    <property type="match status" value="1"/>
</dbReference>
<keyword evidence="14" id="KW-0472">Membrane</keyword>
<keyword evidence="17" id="KW-1185">Reference proteome</keyword>
<dbReference type="PANTHER" id="PTHR11709:SF394">
    <property type="entry name" value="FI03373P-RELATED"/>
    <property type="match status" value="1"/>
</dbReference>
<evidence type="ECO:0000256" key="7">
    <source>
        <dbReference type="ARBA" id="ARBA00022723"/>
    </source>
</evidence>
<dbReference type="EC" id="1.7.2.1" evidence="5"/>
<evidence type="ECO:0000313" key="16">
    <source>
        <dbReference type="EMBL" id="EFT83634.1"/>
    </source>
</evidence>
<feature type="binding site" description="type 1 copper site" evidence="12">
    <location>
        <position position="815"/>
    </location>
    <ligand>
        <name>Cu cation</name>
        <dbReference type="ChEBI" id="CHEBI:23378"/>
        <label>1</label>
    </ligand>
</feature>
<feature type="compositionally biased region" description="Low complexity" evidence="13">
    <location>
        <begin position="662"/>
        <end position="681"/>
    </location>
</feature>
<evidence type="ECO:0000256" key="1">
    <source>
        <dbReference type="ARBA" id="ARBA00001960"/>
    </source>
</evidence>
<dbReference type="AlphaFoldDB" id="E6K1F3"/>
<dbReference type="SUPFAM" id="SSF49503">
    <property type="entry name" value="Cupredoxins"/>
    <property type="match status" value="3"/>
</dbReference>
<feature type="domain" description="Plastocyanin-like" evidence="15">
    <location>
        <begin position="727"/>
        <end position="837"/>
    </location>
</feature>
<evidence type="ECO:0000256" key="2">
    <source>
        <dbReference type="ARBA" id="ARBA00001973"/>
    </source>
</evidence>
<feature type="compositionally biased region" description="Low complexity" evidence="13">
    <location>
        <begin position="531"/>
        <end position="547"/>
    </location>
</feature>
<dbReference type="PANTHER" id="PTHR11709">
    <property type="entry name" value="MULTI-COPPER OXIDASE"/>
    <property type="match status" value="1"/>
</dbReference>
<evidence type="ECO:0000256" key="4">
    <source>
        <dbReference type="ARBA" id="ARBA00011233"/>
    </source>
</evidence>
<evidence type="ECO:0000259" key="15">
    <source>
        <dbReference type="Pfam" id="PF07732"/>
    </source>
</evidence>
<feature type="compositionally biased region" description="Low complexity" evidence="13">
    <location>
        <begin position="20"/>
        <end position="30"/>
    </location>
</feature>
<comment type="cofactor">
    <cofactor evidence="1 12">
        <name>Cu(+)</name>
        <dbReference type="ChEBI" id="CHEBI:49552"/>
    </cofactor>
</comment>
<dbReference type="EMBL" id="AEON01000001">
    <property type="protein sequence ID" value="EFT83634.1"/>
    <property type="molecule type" value="Genomic_DNA"/>
</dbReference>
<evidence type="ECO:0000313" key="17">
    <source>
        <dbReference type="Proteomes" id="UP000004946"/>
    </source>
</evidence>
<feature type="transmembrane region" description="Helical" evidence="14">
    <location>
        <begin position="85"/>
        <end position="102"/>
    </location>
</feature>
<keyword evidence="14" id="KW-0812">Transmembrane</keyword>
<dbReference type="Gene3D" id="2.60.40.420">
    <property type="entry name" value="Cupredoxins - blue copper proteins"/>
    <property type="match status" value="3"/>
</dbReference>
<feature type="binding site" description="type 1 copper site" evidence="12">
    <location>
        <position position="828"/>
    </location>
    <ligand>
        <name>Cu cation</name>
        <dbReference type="ChEBI" id="CHEBI:23378"/>
        <label>1</label>
    </ligand>
</feature>
<feature type="binding site" description="type 1 copper site" evidence="12">
    <location>
        <position position="814"/>
    </location>
    <ligand>
        <name>Cu cation</name>
        <dbReference type="ChEBI" id="CHEBI:23378"/>
        <label>1</label>
    </ligand>
</feature>
<sequence>MGTRNRQPQAAKGKAENKAAGKASGAKGTKMSFTRSGRQAPFPWSRLFLLVFVGLAALAGLAAALTRSNLPSPLVRAPLADAHGALMTFGFLGTAISLERGVAFRAGSPRKPTWGFLSPLFGAVGMVMMILLMTRLIPLTTWWPALPGSLWTADMILLTAVYAVIWTRQQSVSLLIQLLGSAVGACGIGLWARGIDAAILAPSWMVFLVLTIVGERLELAHVSFVSRYVEPTLIGSSILATVAVPVQIMQPVAGYPLLGIALAALLVTMLLNDTAIKTWKAAGVTGFMGICMLLGYLWALAASFLWMTGRANRSGYWADLSIHAFALGFAMSMVIAHVCVIIPSITRRQMPYNPVLWLPLLLLHLGLFFRLLGAIQERTILWKVGDAVTATSVLVLILCVLGMNVVAGLKRKKQGRAQKEGQGQNQRRDQIQEKDLRKEALAVRKAQTAQVSHDRVRHRVTMTTSDVSRHAQSHQAFFRLAFQAVTVTILLLLAATFILAASPTLATSASAASATSSSIGSEGLAGGLGPSSGSSLSPSQGPQSQESVRPSGRTKRIRLSVGPDGMSFSPSKITVPAGDKLSLTFDNTGDQRHDLVLDNGLSTGPLTPGTSKTVDVGIISHSMEGWCSITGHRQMGMNLTIIAVNSQGQEAGASSTGGRGSKAGSSGNSSESSSGTGTSTGDPSDVPVPTYSQLQKQAATSKPYDPALPSYTPTDSSGRVRSLTMTVTETKTTIAEGVSQTVIHYNGTSPGPILRGKAGDTFRITLVNKGSMAHSIDFHAGDDAAPDKAMKSIEPGRTLVYTFRAPRSGIWMYHCSTAPMSNHIANGMFGAVIIEPKTGWPPVDKEFVLIGSEMYLGPQAGLADPQKVSSMTADLTAFNGRAFQYDAYPLTARIGEKVRIWVLNAGPNSPLSFHVVGTQFSTVWSEGRYLVKDGSTTGGQVLPLLPAQGGFVEMTFRTAGKYPFVNHIMSLAEKGQHGFIQVSK</sequence>
<evidence type="ECO:0000256" key="14">
    <source>
        <dbReference type="SAM" id="Phobius"/>
    </source>
</evidence>
<name>E6K1F3_PARDN</name>
<evidence type="ECO:0000256" key="12">
    <source>
        <dbReference type="PIRSR" id="PIRSR601287-1"/>
    </source>
</evidence>
<keyword evidence="14" id="KW-1133">Transmembrane helix</keyword>
<feature type="compositionally biased region" description="Polar residues" evidence="13">
    <location>
        <begin position="690"/>
        <end position="700"/>
    </location>
</feature>
<dbReference type="PATRIC" id="fig|864564.6.peg.1070"/>
<protein>
    <recommendedName>
        <fullName evidence="6">Copper-containing nitrite reductase</fullName>
        <ecNumber evidence="5">1.7.2.1</ecNumber>
    </recommendedName>
</protein>
<dbReference type="InterPro" id="IPR001287">
    <property type="entry name" value="NO2-reductase_Cu"/>
</dbReference>
<feature type="transmembrane region" description="Helical" evidence="14">
    <location>
        <begin position="284"/>
        <end position="308"/>
    </location>
</feature>
<dbReference type="InterPro" id="IPR008972">
    <property type="entry name" value="Cupredoxin"/>
</dbReference>
<comment type="similarity">
    <text evidence="3">Belongs to the multicopper oxidase family.</text>
</comment>
<dbReference type="InterPro" id="IPR045087">
    <property type="entry name" value="Cu-oxidase_fam"/>
</dbReference>
<feature type="transmembrane region" description="Helical" evidence="14">
    <location>
        <begin position="320"/>
        <end position="343"/>
    </location>
</feature>
<gene>
    <name evidence="16" type="ORF">HMPREF0620_0639</name>
</gene>
<feature type="transmembrane region" description="Helical" evidence="14">
    <location>
        <begin position="387"/>
        <end position="409"/>
    </location>
</feature>
<comment type="caution">
    <text evidence="16">The sequence shown here is derived from an EMBL/GenBank/DDBJ whole genome shotgun (WGS) entry which is preliminary data.</text>
</comment>
<keyword evidence="7 12" id="KW-0479">Metal-binding</keyword>
<evidence type="ECO:0000256" key="11">
    <source>
        <dbReference type="ARBA" id="ARBA00049340"/>
    </source>
</evidence>
<dbReference type="RefSeq" id="WP_006289029.1">
    <property type="nucleotide sequence ID" value="NZ_AP012333.1"/>
</dbReference>
<feature type="binding site" description="type 1 copper site" evidence="12">
    <location>
        <position position="823"/>
    </location>
    <ligand>
        <name>Cu cation</name>
        <dbReference type="ChEBI" id="CHEBI:23378"/>
        <label>1</label>
    </ligand>
</feature>
<dbReference type="Pfam" id="PF07732">
    <property type="entry name" value="Cu-oxidase_3"/>
    <property type="match status" value="1"/>
</dbReference>
<feature type="transmembrane region" description="Helical" evidence="14">
    <location>
        <begin position="254"/>
        <end position="272"/>
    </location>
</feature>
<dbReference type="eggNOG" id="COG4243">
    <property type="taxonomic scope" value="Bacteria"/>
</dbReference>
<feature type="region of interest" description="Disordered" evidence="13">
    <location>
        <begin position="650"/>
        <end position="720"/>
    </location>
</feature>
<evidence type="ECO:0000256" key="6">
    <source>
        <dbReference type="ARBA" id="ARBA00017290"/>
    </source>
</evidence>
<feature type="transmembrane region" description="Helical" evidence="14">
    <location>
        <begin position="355"/>
        <end position="375"/>
    </location>
</feature>
<dbReference type="GO" id="GO:0005507">
    <property type="term" value="F:copper ion binding"/>
    <property type="evidence" value="ECO:0007669"/>
    <property type="project" value="InterPro"/>
</dbReference>
<comment type="subunit">
    <text evidence="4">Homotrimer.</text>
</comment>
<feature type="transmembrane region" description="Helical" evidence="14">
    <location>
        <begin position="477"/>
        <end position="500"/>
    </location>
</feature>
<evidence type="ECO:0000256" key="8">
    <source>
        <dbReference type="ARBA" id="ARBA00022737"/>
    </source>
</evidence>
<comment type="cofactor">
    <cofactor evidence="2 12">
        <name>Cu(2+)</name>
        <dbReference type="ChEBI" id="CHEBI:29036"/>
    </cofactor>
</comment>
<dbReference type="InterPro" id="IPR011707">
    <property type="entry name" value="Cu-oxidase-like_N"/>
</dbReference>
<evidence type="ECO:0000256" key="9">
    <source>
        <dbReference type="ARBA" id="ARBA00023002"/>
    </source>
</evidence>
<feature type="transmembrane region" description="Helical" evidence="14">
    <location>
        <begin position="114"/>
        <end position="137"/>
    </location>
</feature>
<keyword evidence="10 12" id="KW-0186">Copper</keyword>
<dbReference type="CDD" id="cd04208">
    <property type="entry name" value="CuRO_2_CuNIR"/>
    <property type="match status" value="1"/>
</dbReference>
<dbReference type="eggNOG" id="COG2132">
    <property type="taxonomic scope" value="Bacteria"/>
</dbReference>
<dbReference type="PRINTS" id="PR00695">
    <property type="entry name" value="CUNO2RDTASE"/>
</dbReference>
<evidence type="ECO:0000256" key="3">
    <source>
        <dbReference type="ARBA" id="ARBA00010609"/>
    </source>
</evidence>
<accession>E6K1F3</accession>
<dbReference type="KEGG" id="pdo:PSDT_0983"/>
<feature type="region of interest" description="Disordered" evidence="13">
    <location>
        <begin position="1"/>
        <end position="35"/>
    </location>
</feature>
<evidence type="ECO:0000256" key="13">
    <source>
        <dbReference type="SAM" id="MobiDB-lite"/>
    </source>
</evidence>
<feature type="binding site" description="type 1 copper site" evidence="12">
    <location>
        <position position="967"/>
    </location>
    <ligand>
        <name>Cu cation</name>
        <dbReference type="ChEBI" id="CHEBI:23378"/>
        <label>1</label>
    </ligand>
</feature>
<dbReference type="eggNOG" id="COG4454">
    <property type="taxonomic scope" value="Bacteria"/>
</dbReference>
<evidence type="ECO:0000256" key="10">
    <source>
        <dbReference type="ARBA" id="ARBA00023008"/>
    </source>
</evidence>
<keyword evidence="8" id="KW-0677">Repeat</keyword>
<comment type="catalytic activity">
    <reaction evidence="11">
        <text>nitric oxide + Fe(III)-[cytochrome c] + H2O = Fe(II)-[cytochrome c] + nitrite + 2 H(+)</text>
        <dbReference type="Rhea" id="RHEA:15233"/>
        <dbReference type="Rhea" id="RHEA-COMP:10350"/>
        <dbReference type="Rhea" id="RHEA-COMP:14399"/>
        <dbReference type="ChEBI" id="CHEBI:15377"/>
        <dbReference type="ChEBI" id="CHEBI:15378"/>
        <dbReference type="ChEBI" id="CHEBI:16301"/>
        <dbReference type="ChEBI" id="CHEBI:16480"/>
        <dbReference type="ChEBI" id="CHEBI:29033"/>
        <dbReference type="ChEBI" id="CHEBI:29034"/>
        <dbReference type="EC" id="1.7.2.1"/>
    </reaction>
</comment>
<organism evidence="16 17">
    <name type="scientific">Parascardovia denticolens DSM 10105 = JCM 12538</name>
    <dbReference type="NCBI Taxonomy" id="864564"/>
    <lineage>
        <taxon>Bacteria</taxon>
        <taxon>Bacillati</taxon>
        <taxon>Actinomycetota</taxon>
        <taxon>Actinomycetes</taxon>
        <taxon>Bifidobacteriales</taxon>
        <taxon>Bifidobacteriaceae</taxon>
        <taxon>Parascardovia</taxon>
    </lineage>
</organism>
<feature type="binding site" description="type 1 copper site" evidence="12">
    <location>
        <position position="779"/>
    </location>
    <ligand>
        <name>Cu cation</name>
        <dbReference type="ChEBI" id="CHEBI:23378"/>
        <label>1</label>
    </ligand>
</feature>
<reference evidence="16 17" key="1">
    <citation type="submission" date="2010-12" db="EMBL/GenBank/DDBJ databases">
        <authorList>
            <person name="Muzny D."/>
            <person name="Qin X."/>
            <person name="Buhay C."/>
            <person name="Dugan-Rocha S."/>
            <person name="Ding Y."/>
            <person name="Chen G."/>
            <person name="Hawes A."/>
            <person name="Holder M."/>
            <person name="Jhangiani S."/>
            <person name="Johnson A."/>
            <person name="Khan Z."/>
            <person name="Li Z."/>
            <person name="Liu W."/>
            <person name="Liu X."/>
            <person name="Perez L."/>
            <person name="Shen H."/>
            <person name="Wang Q."/>
            <person name="Watt J."/>
            <person name="Xi L."/>
            <person name="Xin Y."/>
            <person name="Zhou J."/>
            <person name="Deng J."/>
            <person name="Jiang H."/>
            <person name="Liu Y."/>
            <person name="Qu J."/>
            <person name="Song X.-Z."/>
            <person name="Zhang L."/>
            <person name="Villasana D."/>
            <person name="Johnson A."/>
            <person name="Liu J."/>
            <person name="Liyanage D."/>
            <person name="Lorensuhewa L."/>
            <person name="Robinson T."/>
            <person name="Song A."/>
            <person name="Song B.-B."/>
            <person name="Dinh H."/>
            <person name="Thornton R."/>
            <person name="Coyle M."/>
            <person name="Francisco L."/>
            <person name="Jackson L."/>
            <person name="Javaid M."/>
            <person name="Korchina V."/>
            <person name="Kovar C."/>
            <person name="Mata R."/>
            <person name="Mathew T."/>
            <person name="Ngo R."/>
            <person name="Nguyen L."/>
            <person name="Nguyen N."/>
            <person name="Okwuonu G."/>
            <person name="Ongeri F."/>
            <person name="Pham C."/>
            <person name="Simmons D."/>
            <person name="Wilczek-Boney K."/>
            <person name="Hale W."/>
            <person name="Jakkamsetti A."/>
            <person name="Pham P."/>
            <person name="Ruth R."/>
            <person name="San Lucas F."/>
            <person name="Warren J."/>
            <person name="Zhang J."/>
            <person name="Zhao Z."/>
            <person name="Zhou C."/>
            <person name="Zhu D."/>
            <person name="Lee S."/>
            <person name="Bess C."/>
            <person name="Blankenburg K."/>
            <person name="Forbes L."/>
            <person name="Fu Q."/>
            <person name="Gubbala S."/>
            <person name="Hirani K."/>
            <person name="Jayaseelan J.C."/>
            <person name="Lara F."/>
            <person name="Munidasa M."/>
            <person name="Palculict T."/>
            <person name="Patil S."/>
            <person name="Pu L.-L."/>
            <person name="Saada N."/>
            <person name="Tang L."/>
            <person name="Weissenberger G."/>
            <person name="Zhu Y."/>
            <person name="Hemphill L."/>
            <person name="Shang Y."/>
            <person name="Youmans B."/>
            <person name="Ayvaz T."/>
            <person name="Ross M."/>
            <person name="Santibanez J."/>
            <person name="Aqrawi P."/>
            <person name="Gross S."/>
            <person name="Joshi V."/>
            <person name="Fowler G."/>
            <person name="Nazareth L."/>
            <person name="Reid J."/>
            <person name="Worley K."/>
            <person name="Petrosino J."/>
            <person name="Highlander S."/>
            <person name="Gibbs R."/>
        </authorList>
    </citation>
    <scope>NUCLEOTIDE SEQUENCE [LARGE SCALE GENOMIC DNA]</scope>
    <source>
        <strain evidence="16 17">DSM 10105</strain>
    </source>
</reference>
<feature type="transmembrane region" description="Helical" evidence="14">
    <location>
        <begin position="174"/>
        <end position="192"/>
    </location>
</feature>